<keyword evidence="1" id="KW-0812">Transmembrane</keyword>
<keyword evidence="1" id="KW-0472">Membrane</keyword>
<dbReference type="SUPFAM" id="SSF54909">
    <property type="entry name" value="Dimeric alpha+beta barrel"/>
    <property type="match status" value="1"/>
</dbReference>
<feature type="transmembrane region" description="Helical" evidence="1">
    <location>
        <begin position="501"/>
        <end position="521"/>
    </location>
</feature>
<dbReference type="InterPro" id="IPR011008">
    <property type="entry name" value="Dimeric_a/b-barrel"/>
</dbReference>
<dbReference type="PANTHER" id="PTHR40057:SF1">
    <property type="entry name" value="SLR1162 PROTEIN"/>
    <property type="match status" value="1"/>
</dbReference>
<evidence type="ECO:0000313" key="3">
    <source>
        <dbReference type="Proteomes" id="UP001190700"/>
    </source>
</evidence>
<feature type="transmembrane region" description="Helical" evidence="1">
    <location>
        <begin position="410"/>
        <end position="427"/>
    </location>
</feature>
<protein>
    <recommendedName>
        <fullName evidence="4">ABM domain-containing protein</fullName>
    </recommendedName>
</protein>
<comment type="caution">
    <text evidence="2">The sequence shown here is derived from an EMBL/GenBank/DDBJ whole genome shotgun (WGS) entry which is preliminary data.</text>
</comment>
<feature type="transmembrane region" description="Helical" evidence="1">
    <location>
        <begin position="439"/>
        <end position="458"/>
    </location>
</feature>
<gene>
    <name evidence="2" type="ORF">CYMTET_41702</name>
</gene>
<dbReference type="Gene3D" id="3.30.70.100">
    <property type="match status" value="1"/>
</dbReference>
<evidence type="ECO:0000256" key="1">
    <source>
        <dbReference type="SAM" id="Phobius"/>
    </source>
</evidence>
<accession>A0AAE0C5L1</accession>
<proteinExistence type="predicted"/>
<dbReference type="InterPro" id="IPR038762">
    <property type="entry name" value="ABM_predict"/>
</dbReference>
<sequence length="536" mass="61061">MPEQPLEWVIILKFSGYEFLNSWMASEERALWIQNARNEQLFVQDSLDGHFDDGLELQQGSIAFLRIESPKPRQSQSIRAPPKWKVACVLELAVFPTVTLHALAGTAETLKRAFDGNHPFMLLVSTSMIVPLITFAFAPVLMSVFGPWVQRARPARLPEPFRTLDEGFDLFTPPPPVDWGANPLSIRVEHLEGKLDDVKGVLRDQSRIISAMQDVLETHGLDATGAKMSKQERSERQVRQEIVSTAFLEEFEQAELDEESGNTRTQEEESGVDFGVSVVIHHRIKWAYSAHFEDWVREINEKAAVVCEGFLGANVLHTPETMEYVVILRFESYKDLRKWMNSNERQDMLQRLEPFLEPASIKSTYKVVAGDGSDTEIINHIMPVDVFASLFLRTGECLPKRQAPVWKTCFLTWIGLFLMLWIVDWHVPDMLIPQDLPPLVNIFVLTCMTVTLTTYIGIPLTTLLFGHWLHMVPTRDTGQKQRENTKAGTLSEILVFGLPSWYHQLALLLAYYVVGGAIIYWEQGFAVLDTMYAMVH</sequence>
<dbReference type="Proteomes" id="UP001190700">
    <property type="component" value="Unassembled WGS sequence"/>
</dbReference>
<feature type="transmembrane region" description="Helical" evidence="1">
    <location>
        <begin position="120"/>
        <end position="149"/>
    </location>
</feature>
<reference evidence="2 3" key="1">
    <citation type="journal article" date="2015" name="Genome Biol. Evol.">
        <title>Comparative Genomics of a Bacterivorous Green Alga Reveals Evolutionary Causalities and Consequences of Phago-Mixotrophic Mode of Nutrition.</title>
        <authorList>
            <person name="Burns J.A."/>
            <person name="Paasch A."/>
            <person name="Narechania A."/>
            <person name="Kim E."/>
        </authorList>
    </citation>
    <scope>NUCLEOTIDE SEQUENCE [LARGE SCALE GENOMIC DNA]</scope>
    <source>
        <strain evidence="2 3">PLY_AMNH</strain>
    </source>
</reference>
<dbReference type="EMBL" id="LGRX02027764">
    <property type="protein sequence ID" value="KAK3248851.1"/>
    <property type="molecule type" value="Genomic_DNA"/>
</dbReference>
<evidence type="ECO:0000313" key="2">
    <source>
        <dbReference type="EMBL" id="KAK3248851.1"/>
    </source>
</evidence>
<organism evidence="2 3">
    <name type="scientific">Cymbomonas tetramitiformis</name>
    <dbReference type="NCBI Taxonomy" id="36881"/>
    <lineage>
        <taxon>Eukaryota</taxon>
        <taxon>Viridiplantae</taxon>
        <taxon>Chlorophyta</taxon>
        <taxon>Pyramimonadophyceae</taxon>
        <taxon>Pyramimonadales</taxon>
        <taxon>Pyramimonadaceae</taxon>
        <taxon>Cymbomonas</taxon>
    </lineage>
</organism>
<keyword evidence="3" id="KW-1185">Reference proteome</keyword>
<name>A0AAE0C5L1_9CHLO</name>
<dbReference type="PANTHER" id="PTHR40057">
    <property type="entry name" value="SLR1162 PROTEIN"/>
    <property type="match status" value="1"/>
</dbReference>
<evidence type="ECO:0008006" key="4">
    <source>
        <dbReference type="Google" id="ProtNLM"/>
    </source>
</evidence>
<keyword evidence="1" id="KW-1133">Transmembrane helix</keyword>
<dbReference type="AlphaFoldDB" id="A0AAE0C5L1"/>